<feature type="domain" description="BON" evidence="3">
    <location>
        <begin position="127"/>
        <end position="194"/>
    </location>
</feature>
<protein>
    <submittedName>
        <fullName evidence="4">Transport-associated protein</fullName>
    </submittedName>
</protein>
<dbReference type="Pfam" id="PF04972">
    <property type="entry name" value="BON"/>
    <property type="match status" value="2"/>
</dbReference>
<dbReference type="PANTHER" id="PTHR34606:SF4">
    <property type="entry name" value="OUTER MEMBRANE LIPOPROTEIN DOLP"/>
    <property type="match status" value="1"/>
</dbReference>
<name>D5BVN0_NITHN</name>
<feature type="signal peptide" evidence="2">
    <location>
        <begin position="1"/>
        <end position="20"/>
    </location>
</feature>
<dbReference type="OrthoDB" id="9783990at2"/>
<evidence type="ECO:0000313" key="5">
    <source>
        <dbReference type="Proteomes" id="UP000001844"/>
    </source>
</evidence>
<dbReference type="InterPro" id="IPR014004">
    <property type="entry name" value="Transpt-assoc_nodulatn_dom_bac"/>
</dbReference>
<dbReference type="NCBIfam" id="NF008247">
    <property type="entry name" value="PRK11023.1"/>
    <property type="match status" value="1"/>
</dbReference>
<dbReference type="InterPro" id="IPR007055">
    <property type="entry name" value="BON_dom"/>
</dbReference>
<feature type="chain" id="PRO_5003069701" evidence="2">
    <location>
        <begin position="21"/>
        <end position="199"/>
    </location>
</feature>
<proteinExistence type="predicted"/>
<dbReference type="InterPro" id="IPR051686">
    <property type="entry name" value="Lipoprotein_DolP"/>
</dbReference>
<dbReference type="PANTHER" id="PTHR34606">
    <property type="entry name" value="BON DOMAIN-CONTAINING PROTEIN"/>
    <property type="match status" value="1"/>
</dbReference>
<dbReference type="eggNOG" id="COG2823">
    <property type="taxonomic scope" value="Bacteria"/>
</dbReference>
<dbReference type="RefSeq" id="WP_013031553.1">
    <property type="nucleotide sequence ID" value="NC_013960.1"/>
</dbReference>
<dbReference type="PROSITE" id="PS50914">
    <property type="entry name" value="BON"/>
    <property type="match status" value="2"/>
</dbReference>
<dbReference type="Proteomes" id="UP000001844">
    <property type="component" value="Chromosome"/>
</dbReference>
<reference evidence="5" key="1">
    <citation type="submission" date="2010-04" db="EMBL/GenBank/DDBJ databases">
        <title>Complete genome sequence of Nitrosococcus halophilus Nc4, a salt-adapted, aerobic obligate ammonia-oxidizing sulfur purple bacterium.</title>
        <authorList>
            <consortium name="US DOE Joint Genome Institute"/>
            <person name="Campbell M.A."/>
            <person name="Malfatti S.A."/>
            <person name="Chain P.S.G."/>
            <person name="Heidelberg J.F."/>
            <person name="Ward B.B."/>
            <person name="Klotz M.G."/>
        </authorList>
    </citation>
    <scope>NUCLEOTIDE SEQUENCE [LARGE SCALE GENOMIC DNA]</scope>
    <source>
        <strain evidence="5">Nc4</strain>
    </source>
</reference>
<gene>
    <name evidence="4" type="ordered locus">Nhal_0472</name>
</gene>
<dbReference type="KEGG" id="nhl:Nhal_0472"/>
<dbReference type="EMBL" id="CP001798">
    <property type="protein sequence ID" value="ADE13658.1"/>
    <property type="molecule type" value="Genomic_DNA"/>
</dbReference>
<dbReference type="AlphaFoldDB" id="D5BVN0"/>
<organism evidence="4 5">
    <name type="scientific">Nitrosococcus halophilus (strain Nc4)</name>
    <dbReference type="NCBI Taxonomy" id="472759"/>
    <lineage>
        <taxon>Bacteria</taxon>
        <taxon>Pseudomonadati</taxon>
        <taxon>Pseudomonadota</taxon>
        <taxon>Gammaproteobacteria</taxon>
        <taxon>Chromatiales</taxon>
        <taxon>Chromatiaceae</taxon>
        <taxon>Nitrosococcus</taxon>
    </lineage>
</organism>
<dbReference type="HOGENOM" id="CLU_083606_3_1_6"/>
<dbReference type="STRING" id="472759.Nhal_0472"/>
<evidence type="ECO:0000313" key="4">
    <source>
        <dbReference type="EMBL" id="ADE13658.1"/>
    </source>
</evidence>
<dbReference type="SMART" id="SM00749">
    <property type="entry name" value="BON"/>
    <property type="match status" value="1"/>
</dbReference>
<sequence length="199" mass="21635">MKSCLTVLLFCFALLFQGCAAVVATGVVAGAATGISAAYDRRTFSTVIDDQSIELKASATLRNDQVLHDSAHINVTSYNGMVLLTGEAPNQELKKRATELIQPLPHIKQIYNELDILAPSSLVSRSNDSWITTKVKTKIAAEKGLDPTRVKVVTERGTVYLMGLVTAREAELATTVASHTKGVQRVVKIFEYLPETDLE</sequence>
<dbReference type="Gene3D" id="3.30.1340.30">
    <property type="match status" value="1"/>
</dbReference>
<dbReference type="PROSITE" id="PS51257">
    <property type="entry name" value="PROKAR_LIPOPROTEIN"/>
    <property type="match status" value="1"/>
</dbReference>
<feature type="domain" description="BON" evidence="3">
    <location>
        <begin position="49"/>
        <end position="118"/>
    </location>
</feature>
<evidence type="ECO:0000259" key="3">
    <source>
        <dbReference type="PROSITE" id="PS50914"/>
    </source>
</evidence>
<keyword evidence="5" id="KW-1185">Reference proteome</keyword>
<accession>D5BVN0</accession>
<evidence type="ECO:0000256" key="1">
    <source>
        <dbReference type="ARBA" id="ARBA00022729"/>
    </source>
</evidence>
<keyword evidence="1 2" id="KW-0732">Signal</keyword>
<evidence type="ECO:0000256" key="2">
    <source>
        <dbReference type="SAM" id="SignalP"/>
    </source>
</evidence>